<dbReference type="AlphaFoldDB" id="A0A484H635"/>
<gene>
    <name evidence="2" type="ORF">RIEGSTA812A_PEG_323</name>
</gene>
<evidence type="ECO:0000313" key="2">
    <source>
        <dbReference type="EMBL" id="VBB68850.1"/>
    </source>
</evidence>
<dbReference type="InterPro" id="IPR050902">
    <property type="entry name" value="ABC_Transporter_SBP"/>
</dbReference>
<feature type="domain" description="Fe/B12 periplasmic-binding" evidence="1">
    <location>
        <begin position="53"/>
        <end position="243"/>
    </location>
</feature>
<reference evidence="2" key="1">
    <citation type="submission" date="2018-10" db="EMBL/GenBank/DDBJ databases">
        <authorList>
            <person name="Gruber-Vodicka H."/>
            <person name="Jaeckle O."/>
        </authorList>
    </citation>
    <scope>NUCLEOTIDE SEQUENCE</scope>
</reference>
<protein>
    <submittedName>
        <fullName evidence="2">Vitamin B12 ABC transporter, B12-binding component BtuF</fullName>
    </submittedName>
</protein>
<evidence type="ECO:0000259" key="1">
    <source>
        <dbReference type="Pfam" id="PF01497"/>
    </source>
</evidence>
<dbReference type="Gene3D" id="3.40.50.1980">
    <property type="entry name" value="Nitrogenase molybdenum iron protein domain"/>
    <property type="match status" value="2"/>
</dbReference>
<name>A0A484H635_9ZZZZ</name>
<dbReference type="InterPro" id="IPR002491">
    <property type="entry name" value="ABC_transptr_periplasmic_BD"/>
</dbReference>
<sequence length="313" mass="33630">MRALQCFLPFTPKVVAGVCVRGASTVMLMLTQPTIVLLLLALLALQATAEPQVVSTALCADQMVVALVDSEHILALSPQARDNRLSAVVEQAKALPSLPPAAEALVFANADVVVGMTGSETQTLILMEQLGVRVLRLEAPNHFTAIARLIRIFSTTLGASARGEGLAVALAKRWAAAKAMRTAAPRPPLAAYYRPDGGSAGHGTFVDVVLGAAGFENLATALGYHGWGRLDLETLTMNPPEGIVAAFFHPQHRDTLSRSLLHRFSHHPIFRTLWRHVPVLEVPGSMITCASPVLTDVVEYLARKRSSLRVYQP</sequence>
<accession>A0A484H635</accession>
<dbReference type="SUPFAM" id="SSF53807">
    <property type="entry name" value="Helical backbone' metal receptor"/>
    <property type="match status" value="1"/>
</dbReference>
<organism evidence="2">
    <name type="scientific">invertebrate metagenome</name>
    <dbReference type="NCBI Taxonomy" id="1711999"/>
    <lineage>
        <taxon>unclassified sequences</taxon>
        <taxon>metagenomes</taxon>
        <taxon>organismal metagenomes</taxon>
    </lineage>
</organism>
<dbReference type="PANTHER" id="PTHR30535">
    <property type="entry name" value="VITAMIN B12-BINDING PROTEIN"/>
    <property type="match status" value="1"/>
</dbReference>
<dbReference type="PANTHER" id="PTHR30535:SF34">
    <property type="entry name" value="MOLYBDATE-BINDING PROTEIN MOLA"/>
    <property type="match status" value="1"/>
</dbReference>
<proteinExistence type="predicted"/>
<dbReference type="EMBL" id="LR026963">
    <property type="protein sequence ID" value="VBB68850.1"/>
    <property type="molecule type" value="Genomic_DNA"/>
</dbReference>
<dbReference type="Pfam" id="PF01497">
    <property type="entry name" value="Peripla_BP_2"/>
    <property type="match status" value="1"/>
</dbReference>